<comment type="caution">
    <text evidence="2">The sequence shown here is derived from an EMBL/GenBank/DDBJ whole genome shotgun (WGS) entry which is preliminary data.</text>
</comment>
<dbReference type="SUPFAM" id="SSF53597">
    <property type="entry name" value="Dihydrofolate reductase-like"/>
    <property type="match status" value="1"/>
</dbReference>
<dbReference type="RefSeq" id="WP_189118955.1">
    <property type="nucleotide sequence ID" value="NZ_BMRK01000009.1"/>
</dbReference>
<dbReference type="PANTHER" id="PTHR38011:SF11">
    <property type="entry name" value="2,5-DIAMINO-6-RIBOSYLAMINO-4(3H)-PYRIMIDINONE 5'-PHOSPHATE REDUCTASE"/>
    <property type="match status" value="1"/>
</dbReference>
<protein>
    <recommendedName>
        <fullName evidence="1">Bacterial bifunctional deaminase-reductase C-terminal domain-containing protein</fullName>
    </recommendedName>
</protein>
<dbReference type="InterPro" id="IPR050765">
    <property type="entry name" value="Riboflavin_Biosynth_HTPR"/>
</dbReference>
<reference evidence="2" key="1">
    <citation type="journal article" date="2014" name="Int. J. Syst. Evol. Microbiol.">
        <title>Complete genome of a new Firmicutes species belonging to the dominant human colonic microbiota ('Ruminococcus bicirculans') reveals two chromosomes and a selective capacity to utilize plant glucans.</title>
        <authorList>
            <consortium name="NISC Comparative Sequencing Program"/>
            <person name="Wegmann U."/>
            <person name="Louis P."/>
            <person name="Goesmann A."/>
            <person name="Henrissat B."/>
            <person name="Duncan S.H."/>
            <person name="Flint H.J."/>
        </authorList>
    </citation>
    <scope>NUCLEOTIDE SEQUENCE</scope>
    <source>
        <strain evidence="2">VKM Ac-1246</strain>
    </source>
</reference>
<evidence type="ECO:0000313" key="3">
    <source>
        <dbReference type="Proteomes" id="UP001142292"/>
    </source>
</evidence>
<dbReference type="InterPro" id="IPR002734">
    <property type="entry name" value="RibDG_C"/>
</dbReference>
<sequence length="187" mass="20967">MPKVTYFTATSLDGYIADENNGLEWLYETPHGDDETSWERLMAESAALVIGATTYRWMIDHHPEMLTGPEQWQQFYEDRPAWVFTHATDLPAIQGTEVHFVQGDVRPVYDEVAATVDGGIWIVGGGDLVGQFDDARLLDEVVVGICPVTLGAGAPLLPRRITSERMRVLDVMRSGEQVKIRYQVDRA</sequence>
<name>A0ABQ5SWY1_9ACTN</name>
<dbReference type="EMBL" id="BSEL01000005">
    <property type="protein sequence ID" value="GLJ68680.1"/>
    <property type="molecule type" value="Genomic_DNA"/>
</dbReference>
<keyword evidence="3" id="KW-1185">Reference proteome</keyword>
<evidence type="ECO:0000313" key="2">
    <source>
        <dbReference type="EMBL" id="GLJ68680.1"/>
    </source>
</evidence>
<dbReference type="PANTHER" id="PTHR38011">
    <property type="entry name" value="DIHYDROFOLATE REDUCTASE FAMILY PROTEIN (AFU_ORTHOLOGUE AFUA_8G06820)"/>
    <property type="match status" value="1"/>
</dbReference>
<reference evidence="2" key="2">
    <citation type="submission" date="2023-01" db="EMBL/GenBank/DDBJ databases">
        <authorList>
            <person name="Sun Q."/>
            <person name="Evtushenko L."/>
        </authorList>
    </citation>
    <scope>NUCLEOTIDE SEQUENCE</scope>
    <source>
        <strain evidence="2">VKM Ac-1246</strain>
    </source>
</reference>
<dbReference type="Gene3D" id="3.40.430.10">
    <property type="entry name" value="Dihydrofolate Reductase, subunit A"/>
    <property type="match status" value="1"/>
</dbReference>
<proteinExistence type="predicted"/>
<dbReference type="Proteomes" id="UP001142292">
    <property type="component" value="Unassembled WGS sequence"/>
</dbReference>
<dbReference type="Pfam" id="PF01872">
    <property type="entry name" value="RibD_C"/>
    <property type="match status" value="1"/>
</dbReference>
<organism evidence="2 3">
    <name type="scientific">Nocardioides luteus</name>
    <dbReference type="NCBI Taxonomy" id="1844"/>
    <lineage>
        <taxon>Bacteria</taxon>
        <taxon>Bacillati</taxon>
        <taxon>Actinomycetota</taxon>
        <taxon>Actinomycetes</taxon>
        <taxon>Propionibacteriales</taxon>
        <taxon>Nocardioidaceae</taxon>
        <taxon>Nocardioides</taxon>
    </lineage>
</organism>
<evidence type="ECO:0000259" key="1">
    <source>
        <dbReference type="Pfam" id="PF01872"/>
    </source>
</evidence>
<feature type="domain" description="Bacterial bifunctional deaminase-reductase C-terminal" evidence="1">
    <location>
        <begin position="2"/>
        <end position="178"/>
    </location>
</feature>
<gene>
    <name evidence="2" type="ORF">GCM10017579_27160</name>
</gene>
<accession>A0ABQ5SWY1</accession>
<dbReference type="InterPro" id="IPR024072">
    <property type="entry name" value="DHFR-like_dom_sf"/>
</dbReference>